<organism evidence="2 3">
    <name type="scientific">Dimargaris cristalligena</name>
    <dbReference type="NCBI Taxonomy" id="215637"/>
    <lineage>
        <taxon>Eukaryota</taxon>
        <taxon>Fungi</taxon>
        <taxon>Fungi incertae sedis</taxon>
        <taxon>Zoopagomycota</taxon>
        <taxon>Kickxellomycotina</taxon>
        <taxon>Dimargaritomycetes</taxon>
        <taxon>Dimargaritales</taxon>
        <taxon>Dimargaritaceae</taxon>
        <taxon>Dimargaris</taxon>
    </lineage>
</organism>
<proteinExistence type="inferred from homology"/>
<accession>A0A4P9ZT18</accession>
<reference evidence="3" key="1">
    <citation type="journal article" date="2018" name="Nat. Microbiol.">
        <title>Leveraging single-cell genomics to expand the fungal tree of life.</title>
        <authorList>
            <person name="Ahrendt S.R."/>
            <person name="Quandt C.A."/>
            <person name="Ciobanu D."/>
            <person name="Clum A."/>
            <person name="Salamov A."/>
            <person name="Andreopoulos B."/>
            <person name="Cheng J.F."/>
            <person name="Woyke T."/>
            <person name="Pelin A."/>
            <person name="Henrissat B."/>
            <person name="Reynolds N.K."/>
            <person name="Benny G.L."/>
            <person name="Smith M.E."/>
            <person name="James T.Y."/>
            <person name="Grigoriev I.V."/>
        </authorList>
    </citation>
    <scope>NUCLEOTIDE SEQUENCE [LARGE SCALE GENOMIC DNA]</scope>
    <source>
        <strain evidence="3">RSA 468</strain>
    </source>
</reference>
<feature type="transmembrane region" description="Helical" evidence="1">
    <location>
        <begin position="20"/>
        <end position="39"/>
    </location>
</feature>
<feature type="non-terminal residue" evidence="2">
    <location>
        <position position="1"/>
    </location>
</feature>
<protein>
    <recommendedName>
        <fullName evidence="1">Protein YOP1</fullName>
    </recommendedName>
</protein>
<dbReference type="PANTHER" id="PTHR12300">
    <property type="entry name" value="HVA22-LIKE PROTEINS"/>
    <property type="match status" value="1"/>
</dbReference>
<comment type="similarity">
    <text evidence="1">Belongs to the DP1 family.</text>
</comment>
<gene>
    <name evidence="2" type="ORF">BJ085DRAFT_15683</name>
</gene>
<keyword evidence="1" id="KW-1133">Transmembrane helix</keyword>
<dbReference type="Proteomes" id="UP000268162">
    <property type="component" value="Unassembled WGS sequence"/>
</dbReference>
<dbReference type="GO" id="GO:0016020">
    <property type="term" value="C:membrane"/>
    <property type="evidence" value="ECO:0007669"/>
    <property type="project" value="UniProtKB-SubCell"/>
</dbReference>
<dbReference type="AlphaFoldDB" id="A0A4P9ZT18"/>
<evidence type="ECO:0000313" key="3">
    <source>
        <dbReference type="Proteomes" id="UP000268162"/>
    </source>
</evidence>
<evidence type="ECO:0000256" key="1">
    <source>
        <dbReference type="RuleBase" id="RU362006"/>
    </source>
</evidence>
<comment type="caution">
    <text evidence="1">Lacks conserved residue(s) required for the propagation of feature annotation.</text>
</comment>
<sequence>HIYPAYASYKALKVSHNEALLTHWLTYWIVIGVFTGVEFVTDTFIFWLPFYNIFKMAFVVWLMLPQTQGSTYIYNTVIRPWLVQHEAEIDQYLHRAETKAKSKSAVWGQRGAETLQRVALNGIALVSCPNMMDTLGKGI</sequence>
<keyword evidence="1" id="KW-0812">Transmembrane</keyword>
<comment type="subcellular location">
    <subcellularLocation>
        <location evidence="1">Membrane</location>
        <topology evidence="1">Multi-pass membrane protein</topology>
    </subcellularLocation>
</comment>
<name>A0A4P9ZT18_9FUNG</name>
<dbReference type="Pfam" id="PF03134">
    <property type="entry name" value="TB2_DP1_HVA22"/>
    <property type="match status" value="1"/>
</dbReference>
<feature type="transmembrane region" description="Helical" evidence="1">
    <location>
        <begin position="45"/>
        <end position="64"/>
    </location>
</feature>
<keyword evidence="1" id="KW-0472">Membrane</keyword>
<keyword evidence="3" id="KW-1185">Reference proteome</keyword>
<dbReference type="InterPro" id="IPR004345">
    <property type="entry name" value="TB2_DP1_HVA22"/>
</dbReference>
<dbReference type="STRING" id="215637.A0A4P9ZT18"/>
<dbReference type="EMBL" id="ML002819">
    <property type="protein sequence ID" value="RKP35650.1"/>
    <property type="molecule type" value="Genomic_DNA"/>
</dbReference>
<evidence type="ECO:0000313" key="2">
    <source>
        <dbReference type="EMBL" id="RKP35650.1"/>
    </source>
</evidence>